<dbReference type="Proteomes" id="UP000188354">
    <property type="component" value="Chromosome LG10"/>
</dbReference>
<name>A0A1J7GSD0_LUPAN</name>
<protein>
    <submittedName>
        <fullName evidence="1">Uncharacterized protein</fullName>
    </submittedName>
</protein>
<gene>
    <name evidence="1" type="ORF">TanjilG_14673</name>
</gene>
<dbReference type="AlphaFoldDB" id="A0A1J7GSD0"/>
<accession>A0A1J7GSD0</accession>
<evidence type="ECO:0000313" key="2">
    <source>
        <dbReference type="Proteomes" id="UP000188354"/>
    </source>
</evidence>
<evidence type="ECO:0000313" key="1">
    <source>
        <dbReference type="EMBL" id="OIW03448.1"/>
    </source>
</evidence>
<keyword evidence="2" id="KW-1185">Reference proteome</keyword>
<organism evidence="1 2">
    <name type="scientific">Lupinus angustifolius</name>
    <name type="common">Narrow-leaved blue lupine</name>
    <dbReference type="NCBI Taxonomy" id="3871"/>
    <lineage>
        <taxon>Eukaryota</taxon>
        <taxon>Viridiplantae</taxon>
        <taxon>Streptophyta</taxon>
        <taxon>Embryophyta</taxon>
        <taxon>Tracheophyta</taxon>
        <taxon>Spermatophyta</taxon>
        <taxon>Magnoliopsida</taxon>
        <taxon>eudicotyledons</taxon>
        <taxon>Gunneridae</taxon>
        <taxon>Pentapetalae</taxon>
        <taxon>rosids</taxon>
        <taxon>fabids</taxon>
        <taxon>Fabales</taxon>
        <taxon>Fabaceae</taxon>
        <taxon>Papilionoideae</taxon>
        <taxon>50 kb inversion clade</taxon>
        <taxon>genistoids sensu lato</taxon>
        <taxon>core genistoids</taxon>
        <taxon>Genisteae</taxon>
        <taxon>Lupinus</taxon>
    </lineage>
</organism>
<sequence length="137" mass="15361">MLRNEIVGSRSARHSNTTTVSNKVLVAVKAERVISNTALAWALTHVVHSSDSITLLAVYSAEKTGRRFWSFSKLTGDCSSSREGKLPERISDISESCSQMILQLQNQIEFLNNAFRLLLKFLTFLTFSSEETTFLLD</sequence>
<proteinExistence type="predicted"/>
<reference evidence="1 2" key="1">
    <citation type="journal article" date="2017" name="Plant Biotechnol. J.">
        <title>A comprehensive draft genome sequence for lupin (Lupinus angustifolius), an emerging health food: insights into plant-microbe interactions and legume evolution.</title>
        <authorList>
            <person name="Hane J.K."/>
            <person name="Ming Y."/>
            <person name="Kamphuis L.G."/>
            <person name="Nelson M.N."/>
            <person name="Garg G."/>
            <person name="Atkins C.A."/>
            <person name="Bayer P.E."/>
            <person name="Bravo A."/>
            <person name="Bringans S."/>
            <person name="Cannon S."/>
            <person name="Edwards D."/>
            <person name="Foley R."/>
            <person name="Gao L.L."/>
            <person name="Harrison M.J."/>
            <person name="Huang W."/>
            <person name="Hurgobin B."/>
            <person name="Li S."/>
            <person name="Liu C.W."/>
            <person name="McGrath A."/>
            <person name="Morahan G."/>
            <person name="Murray J."/>
            <person name="Weller J."/>
            <person name="Jian J."/>
            <person name="Singh K.B."/>
        </authorList>
    </citation>
    <scope>NUCLEOTIDE SEQUENCE [LARGE SCALE GENOMIC DNA]</scope>
    <source>
        <strain evidence="2">cv. Tanjil</strain>
        <tissue evidence="1">Whole plant</tissue>
    </source>
</reference>
<dbReference type="OMA" id="SSKNMWG"/>
<dbReference type="Gramene" id="OIW03448">
    <property type="protein sequence ID" value="OIW03448"/>
    <property type="gene ID" value="TanjilG_14673"/>
</dbReference>
<dbReference type="STRING" id="3871.A0A1J7GSD0"/>
<dbReference type="EMBL" id="CM007370">
    <property type="protein sequence ID" value="OIW03448.1"/>
    <property type="molecule type" value="Genomic_DNA"/>
</dbReference>